<name>A0A9P0C7A9_BEMTA</name>
<keyword evidence="13" id="KW-1185">Reference proteome</keyword>
<feature type="transmembrane region" description="Helical" evidence="11">
    <location>
        <begin position="12"/>
        <end position="38"/>
    </location>
</feature>
<comment type="subcellular location">
    <subcellularLocation>
        <location evidence="1">Cell membrane</location>
        <topology evidence="1">Single-pass membrane protein</topology>
    </subcellularLocation>
</comment>
<gene>
    <name evidence="12" type="ORF">BEMITA_LOCUS13997</name>
</gene>
<dbReference type="Pfam" id="PF13855">
    <property type="entry name" value="LRR_8"/>
    <property type="match status" value="1"/>
</dbReference>
<evidence type="ECO:0000256" key="2">
    <source>
        <dbReference type="ARBA" id="ARBA00022448"/>
    </source>
</evidence>
<dbReference type="GO" id="GO:0005886">
    <property type="term" value="C:plasma membrane"/>
    <property type="evidence" value="ECO:0007669"/>
    <property type="project" value="UniProtKB-SubCell"/>
</dbReference>
<dbReference type="InterPro" id="IPR032675">
    <property type="entry name" value="LRR_dom_sf"/>
</dbReference>
<dbReference type="Gene3D" id="3.80.10.10">
    <property type="entry name" value="Ribonuclease Inhibitor"/>
    <property type="match status" value="1"/>
</dbReference>
<evidence type="ECO:0000256" key="9">
    <source>
        <dbReference type="ARBA" id="ARBA00023157"/>
    </source>
</evidence>
<keyword evidence="9" id="KW-1015">Disulfide bond</keyword>
<evidence type="ECO:0000313" key="13">
    <source>
        <dbReference type="Proteomes" id="UP001152759"/>
    </source>
</evidence>
<evidence type="ECO:0000256" key="11">
    <source>
        <dbReference type="SAM" id="Phobius"/>
    </source>
</evidence>
<reference evidence="12" key="1">
    <citation type="submission" date="2021-12" db="EMBL/GenBank/DDBJ databases">
        <authorList>
            <person name="King R."/>
        </authorList>
    </citation>
    <scope>NUCLEOTIDE SEQUENCE</scope>
</reference>
<dbReference type="EMBL" id="OU963870">
    <property type="protein sequence ID" value="CAH0778142.1"/>
    <property type="molecule type" value="Genomic_DNA"/>
</dbReference>
<evidence type="ECO:0008006" key="14">
    <source>
        <dbReference type="Google" id="ProtNLM"/>
    </source>
</evidence>
<evidence type="ECO:0000256" key="6">
    <source>
        <dbReference type="ARBA" id="ARBA00022989"/>
    </source>
</evidence>
<evidence type="ECO:0000256" key="7">
    <source>
        <dbReference type="ARBA" id="ARBA00023065"/>
    </source>
</evidence>
<keyword evidence="10" id="KW-0407">Ion channel</keyword>
<sequence>MGTVASLIKFGYLIVIVTMILIIWGSIASASSGSALYGHRYGALEAHKDDPPCVFNPLCTCSKAVPDLGIVRCRNVPLPRIPPPLNSSKVFMLILENNGLEYFEPHFLEGTGLYHLQIMHNPLHLIPGDAFQGLERSLSELEISHSYLATIPSRAMRHLQKLKYLNLEGKMTFCLSIFGF</sequence>
<keyword evidence="8 11" id="KW-0472">Membrane</keyword>
<keyword evidence="2" id="KW-0813">Transport</keyword>
<evidence type="ECO:0000256" key="1">
    <source>
        <dbReference type="ARBA" id="ARBA00004162"/>
    </source>
</evidence>
<dbReference type="InterPro" id="IPR001611">
    <property type="entry name" value="Leu-rich_rpt"/>
</dbReference>
<keyword evidence="3" id="KW-1003">Cell membrane</keyword>
<evidence type="ECO:0000256" key="3">
    <source>
        <dbReference type="ARBA" id="ARBA00022475"/>
    </source>
</evidence>
<dbReference type="InterPro" id="IPR051432">
    <property type="entry name" value="KCNMA1_auxiliary"/>
</dbReference>
<dbReference type="PANTHER" id="PTHR46473">
    <property type="entry name" value="GH08155P"/>
    <property type="match status" value="1"/>
</dbReference>
<dbReference type="Proteomes" id="UP001152759">
    <property type="component" value="Chromosome 9"/>
</dbReference>
<keyword evidence="5" id="KW-0732">Signal</keyword>
<evidence type="ECO:0000256" key="8">
    <source>
        <dbReference type="ARBA" id="ARBA00023136"/>
    </source>
</evidence>
<accession>A0A9P0C7A9</accession>
<keyword evidence="4 11" id="KW-0812">Transmembrane</keyword>
<keyword evidence="7" id="KW-0406">Ion transport</keyword>
<evidence type="ECO:0000256" key="5">
    <source>
        <dbReference type="ARBA" id="ARBA00022729"/>
    </source>
</evidence>
<protein>
    <recommendedName>
        <fullName evidence="14">Chaoptin</fullName>
    </recommendedName>
</protein>
<organism evidence="12 13">
    <name type="scientific">Bemisia tabaci</name>
    <name type="common">Sweetpotato whitefly</name>
    <name type="synonym">Aleurodes tabaci</name>
    <dbReference type="NCBI Taxonomy" id="7038"/>
    <lineage>
        <taxon>Eukaryota</taxon>
        <taxon>Metazoa</taxon>
        <taxon>Ecdysozoa</taxon>
        <taxon>Arthropoda</taxon>
        <taxon>Hexapoda</taxon>
        <taxon>Insecta</taxon>
        <taxon>Pterygota</taxon>
        <taxon>Neoptera</taxon>
        <taxon>Paraneoptera</taxon>
        <taxon>Hemiptera</taxon>
        <taxon>Sternorrhyncha</taxon>
        <taxon>Aleyrodoidea</taxon>
        <taxon>Aleyrodidae</taxon>
        <taxon>Aleyrodinae</taxon>
        <taxon>Bemisia</taxon>
    </lineage>
</organism>
<dbReference type="SUPFAM" id="SSF52058">
    <property type="entry name" value="L domain-like"/>
    <property type="match status" value="1"/>
</dbReference>
<proteinExistence type="predicted"/>
<keyword evidence="6 11" id="KW-1133">Transmembrane helix</keyword>
<evidence type="ECO:0000256" key="10">
    <source>
        <dbReference type="ARBA" id="ARBA00023303"/>
    </source>
</evidence>
<evidence type="ECO:0000256" key="4">
    <source>
        <dbReference type="ARBA" id="ARBA00022692"/>
    </source>
</evidence>
<dbReference type="GO" id="GO:0034220">
    <property type="term" value="P:monoatomic ion transmembrane transport"/>
    <property type="evidence" value="ECO:0007669"/>
    <property type="project" value="UniProtKB-KW"/>
</dbReference>
<evidence type="ECO:0000313" key="12">
    <source>
        <dbReference type="EMBL" id="CAH0778142.1"/>
    </source>
</evidence>
<dbReference type="PANTHER" id="PTHR46473:SF23">
    <property type="entry name" value="GH08155P"/>
    <property type="match status" value="1"/>
</dbReference>
<dbReference type="AlphaFoldDB" id="A0A9P0C7A9"/>